<organism evidence="3 4">
    <name type="scientific">Legionella pneumophila</name>
    <dbReference type="NCBI Taxonomy" id="446"/>
    <lineage>
        <taxon>Bacteria</taxon>
        <taxon>Pseudomonadati</taxon>
        <taxon>Pseudomonadota</taxon>
        <taxon>Gammaproteobacteria</taxon>
        <taxon>Legionellales</taxon>
        <taxon>Legionellaceae</taxon>
        <taxon>Legionella</taxon>
    </lineage>
</organism>
<feature type="domain" description="DUF3298" evidence="1">
    <location>
        <begin position="137"/>
        <end position="214"/>
    </location>
</feature>
<dbReference type="EMBL" id="UGOL01000001">
    <property type="protein sequence ID" value="STX78868.1"/>
    <property type="molecule type" value="Genomic_DNA"/>
</dbReference>
<evidence type="ECO:0000259" key="1">
    <source>
        <dbReference type="Pfam" id="PF11738"/>
    </source>
</evidence>
<dbReference type="Gene3D" id="3.90.640.20">
    <property type="entry name" value="Heat-shock cognate protein, ATPase"/>
    <property type="match status" value="1"/>
</dbReference>
<protein>
    <submittedName>
        <fullName evidence="3">Endo-1,4-beta-xylanase-like protein</fullName>
    </submittedName>
</protein>
<gene>
    <name evidence="3" type="primary">yjeA_2</name>
    <name evidence="3" type="ORF">NCTC12000_00854</name>
</gene>
<evidence type="ECO:0000259" key="2">
    <source>
        <dbReference type="Pfam" id="PF13739"/>
    </source>
</evidence>
<keyword evidence="3" id="KW-0326">Glycosidase</keyword>
<keyword evidence="3" id="KW-0624">Polysaccharide degradation</keyword>
<keyword evidence="3" id="KW-0378">Hydrolase</keyword>
<dbReference type="Proteomes" id="UP000254631">
    <property type="component" value="Unassembled WGS sequence"/>
</dbReference>
<dbReference type="AlphaFoldDB" id="A0A129AY44"/>
<dbReference type="InterPro" id="IPR037126">
    <property type="entry name" value="PdaC/RsiV-like_sf"/>
</dbReference>
<dbReference type="RefSeq" id="WP_027220126.1">
    <property type="nucleotide sequence ID" value="NZ_BBUI01000011.1"/>
</dbReference>
<feature type="domain" description="Deacetylase PdaC" evidence="2">
    <location>
        <begin position="33"/>
        <end position="120"/>
    </location>
</feature>
<proteinExistence type="predicted"/>
<keyword evidence="3" id="KW-0119">Carbohydrate metabolism</keyword>
<dbReference type="Gene3D" id="3.30.565.40">
    <property type="entry name" value="Fervidobacterium nodosum Rt17-B1 like"/>
    <property type="match status" value="1"/>
</dbReference>
<evidence type="ECO:0000313" key="4">
    <source>
        <dbReference type="Proteomes" id="UP000254631"/>
    </source>
</evidence>
<dbReference type="InterPro" id="IPR021729">
    <property type="entry name" value="DUF3298"/>
</dbReference>
<accession>A0A129AY44</accession>
<name>A0A129AY44_LEGPN</name>
<sequence>MPIQMNLINKIGLMFGLLFYSFLASAITTEVIKKETADYLLDIKYPQGFQSNGVNQAVKEFITNQQKSFMNELSEDADTPADAPGKTGLNITYAIPYQSTNALSVRFNISIYHRGAAHPSNAVKVLNFIKNQPVQLSDLFVPGSDYLQPIADLAKKEITAKKISDENWIKEGTKPTQENYSIWHFTKKGIAIVFNTYQVAAYVYGEQTVDIPLSLISAMVKPEISKAVWGN</sequence>
<keyword evidence="3" id="KW-0858">Xylan degradation</keyword>
<reference evidence="3 4" key="1">
    <citation type="submission" date="2018-06" db="EMBL/GenBank/DDBJ databases">
        <authorList>
            <consortium name="Pathogen Informatics"/>
            <person name="Doyle S."/>
        </authorList>
    </citation>
    <scope>NUCLEOTIDE SEQUENCE [LARGE SCALE GENOMIC DNA]</scope>
    <source>
        <strain evidence="3 4">NCTC12000</strain>
    </source>
</reference>
<dbReference type="Pfam" id="PF13739">
    <property type="entry name" value="PdaC"/>
    <property type="match status" value="1"/>
</dbReference>
<evidence type="ECO:0000313" key="3">
    <source>
        <dbReference type="EMBL" id="STX78868.1"/>
    </source>
</evidence>
<dbReference type="GO" id="GO:0016798">
    <property type="term" value="F:hydrolase activity, acting on glycosyl bonds"/>
    <property type="evidence" value="ECO:0007669"/>
    <property type="project" value="UniProtKB-KW"/>
</dbReference>
<dbReference type="GO" id="GO:0045493">
    <property type="term" value="P:xylan catabolic process"/>
    <property type="evidence" value="ECO:0007669"/>
    <property type="project" value="UniProtKB-KW"/>
</dbReference>
<dbReference type="Pfam" id="PF11738">
    <property type="entry name" value="DUF3298"/>
    <property type="match status" value="1"/>
</dbReference>
<dbReference type="InterPro" id="IPR025303">
    <property type="entry name" value="PdaC"/>
</dbReference>